<feature type="domain" description="HTH araC/xylS-type" evidence="4">
    <location>
        <begin position="144"/>
        <end position="240"/>
    </location>
</feature>
<dbReference type="Pfam" id="PF12833">
    <property type="entry name" value="HTH_18"/>
    <property type="match status" value="1"/>
</dbReference>
<dbReference type="GO" id="GO:0003700">
    <property type="term" value="F:DNA-binding transcription factor activity"/>
    <property type="evidence" value="ECO:0007669"/>
    <property type="project" value="InterPro"/>
</dbReference>
<dbReference type="SUPFAM" id="SSF46689">
    <property type="entry name" value="Homeodomain-like"/>
    <property type="match status" value="2"/>
</dbReference>
<keyword evidence="3" id="KW-0804">Transcription</keyword>
<gene>
    <name evidence="5" type="ORF">SAMN05660413_01353</name>
</gene>
<dbReference type="EMBL" id="FOVL01000006">
    <property type="protein sequence ID" value="SFN49874.1"/>
    <property type="molecule type" value="Genomic_DNA"/>
</dbReference>
<sequence>MTNNTHIDKDFGWFIGGFDNNQLHRHYAIQLSIPMEGKVILRTKENEVESEYPILIKSNVAHQVISNNRQFLLLINPASTIGHFWNHLSDKEIQEINLSPATDLRRVLIDTNQQQVPDEELNSIIEKHDCFCNSAIHKGDERINSALVYLSNHFDRVVSLDEIADYCHVSTSRFLHLFKEETGITYRRAQLWNKLLKGMPQFGKKSFTEIAHGVGFSDSAHFSRIFKENFGFSPREFLKISQFIQV</sequence>
<dbReference type="PRINTS" id="PR00032">
    <property type="entry name" value="HTHARAC"/>
</dbReference>
<evidence type="ECO:0000256" key="1">
    <source>
        <dbReference type="ARBA" id="ARBA00023015"/>
    </source>
</evidence>
<dbReference type="AlphaFoldDB" id="A0A1I4ZHY4"/>
<evidence type="ECO:0000313" key="5">
    <source>
        <dbReference type="EMBL" id="SFN49874.1"/>
    </source>
</evidence>
<protein>
    <submittedName>
        <fullName evidence="5">AraC-type DNA-binding protein</fullName>
    </submittedName>
</protein>
<dbReference type="PANTHER" id="PTHR46796">
    <property type="entry name" value="HTH-TYPE TRANSCRIPTIONAL ACTIVATOR RHAS-RELATED"/>
    <property type="match status" value="1"/>
</dbReference>
<dbReference type="SMART" id="SM00342">
    <property type="entry name" value="HTH_ARAC"/>
    <property type="match status" value="1"/>
</dbReference>
<accession>A0A1I4ZHY4</accession>
<dbReference type="InterPro" id="IPR009057">
    <property type="entry name" value="Homeodomain-like_sf"/>
</dbReference>
<evidence type="ECO:0000313" key="6">
    <source>
        <dbReference type="Proteomes" id="UP000199153"/>
    </source>
</evidence>
<keyword evidence="6" id="KW-1185">Reference proteome</keyword>
<dbReference type="PROSITE" id="PS01124">
    <property type="entry name" value="HTH_ARAC_FAMILY_2"/>
    <property type="match status" value="1"/>
</dbReference>
<dbReference type="Gene3D" id="1.10.10.60">
    <property type="entry name" value="Homeodomain-like"/>
    <property type="match status" value="2"/>
</dbReference>
<organism evidence="5 6">
    <name type="scientific">Salegentibacter flavus</name>
    <dbReference type="NCBI Taxonomy" id="287099"/>
    <lineage>
        <taxon>Bacteria</taxon>
        <taxon>Pseudomonadati</taxon>
        <taxon>Bacteroidota</taxon>
        <taxon>Flavobacteriia</taxon>
        <taxon>Flavobacteriales</taxon>
        <taxon>Flavobacteriaceae</taxon>
        <taxon>Salegentibacter</taxon>
    </lineage>
</organism>
<keyword evidence="1" id="KW-0805">Transcription regulation</keyword>
<dbReference type="RefSeq" id="WP_093407483.1">
    <property type="nucleotide sequence ID" value="NZ_FOVL01000006.1"/>
</dbReference>
<dbReference type="InterPro" id="IPR050204">
    <property type="entry name" value="AraC_XylS_family_regulators"/>
</dbReference>
<reference evidence="5 6" key="1">
    <citation type="submission" date="2016-10" db="EMBL/GenBank/DDBJ databases">
        <authorList>
            <person name="de Groot N.N."/>
        </authorList>
    </citation>
    <scope>NUCLEOTIDE SEQUENCE [LARGE SCALE GENOMIC DNA]</scope>
    <source>
        <strain evidence="5 6">DSM 17794</strain>
    </source>
</reference>
<dbReference type="OrthoDB" id="1189000at2"/>
<dbReference type="InterPro" id="IPR020449">
    <property type="entry name" value="Tscrpt_reg_AraC-type_HTH"/>
</dbReference>
<dbReference type="STRING" id="287099.SAMN05660413_01353"/>
<keyword evidence="2 5" id="KW-0238">DNA-binding</keyword>
<evidence type="ECO:0000259" key="4">
    <source>
        <dbReference type="PROSITE" id="PS01124"/>
    </source>
</evidence>
<dbReference type="InterPro" id="IPR018060">
    <property type="entry name" value="HTH_AraC"/>
</dbReference>
<evidence type="ECO:0000256" key="2">
    <source>
        <dbReference type="ARBA" id="ARBA00023125"/>
    </source>
</evidence>
<proteinExistence type="predicted"/>
<evidence type="ECO:0000256" key="3">
    <source>
        <dbReference type="ARBA" id="ARBA00023163"/>
    </source>
</evidence>
<dbReference type="GO" id="GO:0043565">
    <property type="term" value="F:sequence-specific DNA binding"/>
    <property type="evidence" value="ECO:0007669"/>
    <property type="project" value="InterPro"/>
</dbReference>
<dbReference type="Proteomes" id="UP000199153">
    <property type="component" value="Unassembled WGS sequence"/>
</dbReference>
<name>A0A1I4ZHY4_9FLAO</name>